<proteinExistence type="predicted"/>
<organism evidence="1">
    <name type="scientific">Athelia psychrophila</name>
    <dbReference type="NCBI Taxonomy" id="1759441"/>
    <lineage>
        <taxon>Eukaryota</taxon>
        <taxon>Fungi</taxon>
        <taxon>Dikarya</taxon>
        <taxon>Basidiomycota</taxon>
        <taxon>Agaricomycotina</taxon>
        <taxon>Agaricomycetes</taxon>
        <taxon>Agaricomycetidae</taxon>
        <taxon>Atheliales</taxon>
        <taxon>Atheliaceae</taxon>
        <taxon>Athelia</taxon>
    </lineage>
</organism>
<accession>A0A167SXZ8</accession>
<protein>
    <submittedName>
        <fullName evidence="1">Uncharacterized protein</fullName>
    </submittedName>
</protein>
<dbReference type="AlphaFoldDB" id="A0A167SXZ8"/>
<sequence>MPPKNSKDFPTLTSDRLVSIPLHHVFIQGRTWLAADDKKPGTFQVHRRGSSLWIRLVGITPGSDDFDMAVDGEDVPKGYVPTFNIQDEVTSPDKERPWYILFQATSVRTSQDILQFNQGGGQRPTTITCLVGSDDAPPLQKKRLKIAVTPCVAPDADAILK</sequence>
<name>A0A167SXZ8_9AGAM</name>
<evidence type="ECO:0000313" key="1">
    <source>
        <dbReference type="EMBL" id="KZP02361.1"/>
    </source>
</evidence>
<gene>
    <name evidence="1" type="ORF">FIBSPDRAFT_970090</name>
</gene>
<dbReference type="OrthoDB" id="3329618at2759"/>
<reference evidence="1" key="1">
    <citation type="journal article" date="2016" name="Mol. Biol. Evol.">
        <title>Comparative Genomics of Early-Diverging Mushroom-Forming Fungi Provides Insights into the Origins of Lignocellulose Decay Capabilities.</title>
        <authorList>
            <person name="Nagy L.G."/>
            <person name="Riley R."/>
            <person name="Tritt A."/>
            <person name="Adam C."/>
            <person name="Daum C."/>
            <person name="Floudas D."/>
            <person name="Sun H."/>
            <person name="Yadav J.S."/>
            <person name="Pangilinan J."/>
            <person name="Larsson K.H."/>
            <person name="Matsuura K."/>
            <person name="Barry K."/>
            <person name="Labutti K."/>
            <person name="Kuo R."/>
            <person name="Ohm R.A."/>
            <person name="Bhattacharya S.S."/>
            <person name="Shirouzu T."/>
            <person name="Yoshinaga Y."/>
            <person name="Martin F.M."/>
            <person name="Grigoriev I.V."/>
            <person name="Hibbett D.S."/>
        </authorList>
    </citation>
    <scope>NUCLEOTIDE SEQUENCE [LARGE SCALE GENOMIC DNA]</scope>
    <source>
        <strain evidence="1">CBS 109695</strain>
    </source>
</reference>
<dbReference type="EMBL" id="KV418654">
    <property type="protein sequence ID" value="KZP02361.1"/>
    <property type="molecule type" value="Genomic_DNA"/>
</dbReference>